<dbReference type="InterPro" id="IPR036320">
    <property type="entry name" value="Glycosyl_Trfase_fam3_N_dom_sf"/>
</dbReference>
<dbReference type="InterPro" id="IPR017459">
    <property type="entry name" value="Glycosyl_Trfase_fam3_N_dom"/>
</dbReference>
<evidence type="ECO:0000256" key="1">
    <source>
        <dbReference type="ARBA" id="ARBA00004907"/>
    </source>
</evidence>
<dbReference type="UniPathway" id="UPA00035">
    <property type="reaction ID" value="UER00041"/>
</dbReference>
<dbReference type="Gene3D" id="3.40.1030.10">
    <property type="entry name" value="Nucleoside phosphorylase/phosphoribosyltransferase catalytic domain"/>
    <property type="match status" value="1"/>
</dbReference>
<dbReference type="GO" id="GO:0000162">
    <property type="term" value="P:L-tryptophan biosynthetic process"/>
    <property type="evidence" value="ECO:0007669"/>
    <property type="project" value="UniProtKB-UniRule"/>
</dbReference>
<reference evidence="12 13" key="1">
    <citation type="journal article" date="2013" name="ISME J.">
        <title>A metabolic model for members of the genus Tetrasphaera involved in enhanced biological phosphorus removal.</title>
        <authorList>
            <person name="Kristiansen R."/>
            <person name="Nguyen H.T.T."/>
            <person name="Saunders A.M."/>
            <person name="Nielsen J.L."/>
            <person name="Wimmer R."/>
            <person name="Le V.Q."/>
            <person name="McIlroy S.J."/>
            <person name="Petrovski S."/>
            <person name="Seviour R.J."/>
            <person name="Calteau A."/>
            <person name="Nielsen K.L."/>
            <person name="Nielsen P.H."/>
        </authorList>
    </citation>
    <scope>NUCLEOTIDE SEQUENCE [LARGE SCALE GENOMIC DNA]</scope>
    <source>
        <strain evidence="12 13">Ben 74</strain>
    </source>
</reference>
<comment type="caution">
    <text evidence="9">Lacks conserved residue(s) required for the propagation of feature annotation.</text>
</comment>
<evidence type="ECO:0000259" key="11">
    <source>
        <dbReference type="Pfam" id="PF02885"/>
    </source>
</evidence>
<dbReference type="HAMAP" id="MF_00211">
    <property type="entry name" value="TrpD"/>
    <property type="match status" value="1"/>
</dbReference>
<comment type="similarity">
    <text evidence="8">In the C-terminal section; belongs to the anthranilate phosphoribosyltransferase family.</text>
</comment>
<dbReference type="OrthoDB" id="9806430at2"/>
<dbReference type="FunFam" id="3.40.1030.10:FF:000002">
    <property type="entry name" value="Anthranilate phosphoribosyltransferase"/>
    <property type="match status" value="1"/>
</dbReference>
<keyword evidence="6 9" id="KW-0057">Aromatic amino acid biosynthesis</keyword>
<dbReference type="InterPro" id="IPR035902">
    <property type="entry name" value="Nuc_phospho_transferase"/>
</dbReference>
<keyword evidence="4 9" id="KW-0808">Transferase</keyword>
<keyword evidence="9" id="KW-0479">Metal-binding</keyword>
<feature type="binding site" evidence="9">
    <location>
        <position position="232"/>
    </location>
    <ligand>
        <name>Mg(2+)</name>
        <dbReference type="ChEBI" id="CHEBI:18420"/>
        <label>2</label>
    </ligand>
</feature>
<organism evidence="12 13">
    <name type="scientific">Nostocoides jenkinsii Ben 74</name>
    <dbReference type="NCBI Taxonomy" id="1193518"/>
    <lineage>
        <taxon>Bacteria</taxon>
        <taxon>Bacillati</taxon>
        <taxon>Actinomycetota</taxon>
        <taxon>Actinomycetes</taxon>
        <taxon>Micrococcales</taxon>
        <taxon>Intrasporangiaceae</taxon>
        <taxon>Nostocoides</taxon>
    </lineage>
</organism>
<feature type="binding site" evidence="9">
    <location>
        <position position="88"/>
    </location>
    <ligand>
        <name>5-phospho-alpha-D-ribose 1-diphosphate</name>
        <dbReference type="ChEBI" id="CHEBI:58017"/>
    </ligand>
</feature>
<dbReference type="GO" id="GO:0004048">
    <property type="term" value="F:anthranilate phosphoribosyltransferase activity"/>
    <property type="evidence" value="ECO:0007669"/>
    <property type="project" value="UniProtKB-UniRule"/>
</dbReference>
<feature type="binding site" evidence="9">
    <location>
        <position position="96"/>
    </location>
    <ligand>
        <name>5-phospho-alpha-D-ribose 1-diphosphate</name>
        <dbReference type="ChEBI" id="CHEBI:58017"/>
    </ligand>
</feature>
<dbReference type="Pfam" id="PF00591">
    <property type="entry name" value="Glycos_transf_3"/>
    <property type="match status" value="1"/>
</dbReference>
<feature type="binding site" evidence="9">
    <location>
        <position position="174"/>
    </location>
    <ligand>
        <name>anthranilate</name>
        <dbReference type="ChEBI" id="CHEBI:16567"/>
        <label>2</label>
    </ligand>
</feature>
<dbReference type="PANTHER" id="PTHR43285">
    <property type="entry name" value="ANTHRANILATE PHOSPHORIBOSYLTRANSFERASE"/>
    <property type="match status" value="1"/>
</dbReference>
<evidence type="ECO:0000256" key="7">
    <source>
        <dbReference type="ARBA" id="ARBA00052328"/>
    </source>
</evidence>
<comment type="catalytic activity">
    <reaction evidence="7 9">
        <text>N-(5-phospho-beta-D-ribosyl)anthranilate + diphosphate = 5-phospho-alpha-D-ribose 1-diphosphate + anthranilate</text>
        <dbReference type="Rhea" id="RHEA:11768"/>
        <dbReference type="ChEBI" id="CHEBI:16567"/>
        <dbReference type="ChEBI" id="CHEBI:18277"/>
        <dbReference type="ChEBI" id="CHEBI:33019"/>
        <dbReference type="ChEBI" id="CHEBI:58017"/>
        <dbReference type="EC" id="2.4.2.18"/>
    </reaction>
</comment>
<dbReference type="STRING" id="1193518.BN13_230024"/>
<proteinExistence type="inferred from homology"/>
<feature type="binding site" evidence="9">
    <location>
        <position position="233"/>
    </location>
    <ligand>
        <name>Mg(2+)</name>
        <dbReference type="ChEBI" id="CHEBI:18420"/>
        <label>1</label>
    </ligand>
</feature>
<dbReference type="EC" id="2.4.2.18" evidence="9"/>
<sequence length="355" mass="36663">MAVLPASEFSWPDVYTDLLKRRDLAPEVATWAMDQIMSGEATASQVAGFLMALRSKGETIAELTAIAGVMLEHAHRFSVDGPSLDIVGTGGDRAHTVNISTMSAIVAAGAGMRIVKHGNRAASSTSGTADVLEALGLDLALTPAQVQEVAERAGITFCFAQAFHPAMRHASPTRRELGVGTVFNALGPLTNPAQPTYAAVGVADLALAPLMAGVFANRGRRAAVFRGEDGLDELTIAAASRVWWVADGQVVEHLVAPEDVGLAQAPLDALRGGDAVHNAGVVRDMLAGASGPVRDAVVLNAGTALAVCSETVGADSSRDALVEAIAAGIRRAQESIDSGSAGAVLERWIETSRSV</sequence>
<dbReference type="AlphaFoldDB" id="A0A077M6G5"/>
<dbReference type="EMBL" id="CAJC01000132">
    <property type="protein sequence ID" value="CCI52876.1"/>
    <property type="molecule type" value="Genomic_DNA"/>
</dbReference>
<evidence type="ECO:0000259" key="10">
    <source>
        <dbReference type="Pfam" id="PF00591"/>
    </source>
</evidence>
<dbReference type="InterPro" id="IPR005940">
    <property type="entry name" value="Anthranilate_Pribosyl_Tfrase"/>
</dbReference>
<evidence type="ECO:0000256" key="6">
    <source>
        <dbReference type="ARBA" id="ARBA00023141"/>
    </source>
</evidence>
<comment type="caution">
    <text evidence="12">The sequence shown here is derived from an EMBL/GenBank/DDBJ whole genome shotgun (WGS) entry which is preliminary data.</text>
</comment>
<keyword evidence="5 9" id="KW-0822">Tryptophan biosynthesis</keyword>
<feature type="binding site" evidence="9">
    <location>
        <position position="128"/>
    </location>
    <ligand>
        <name>5-phospho-alpha-D-ribose 1-diphosphate</name>
        <dbReference type="ChEBI" id="CHEBI:58017"/>
    </ligand>
</feature>
<comment type="pathway">
    <text evidence="1 9">Amino-acid biosynthesis; L-tryptophan biosynthesis; L-tryptophan from chorismate: step 2/5.</text>
</comment>
<feature type="binding site" evidence="9">
    <location>
        <begin position="91"/>
        <end position="92"/>
    </location>
    <ligand>
        <name>5-phospho-alpha-D-ribose 1-diphosphate</name>
        <dbReference type="ChEBI" id="CHEBI:58017"/>
    </ligand>
</feature>
<dbReference type="NCBIfam" id="TIGR01245">
    <property type="entry name" value="trpD"/>
    <property type="match status" value="1"/>
</dbReference>
<feature type="domain" description="Glycosyl transferase family 3" evidence="10">
    <location>
        <begin position="82"/>
        <end position="341"/>
    </location>
</feature>
<dbReference type="Pfam" id="PF02885">
    <property type="entry name" value="Glycos_trans_3N"/>
    <property type="match status" value="1"/>
</dbReference>
<dbReference type="RefSeq" id="WP_048545146.1">
    <property type="nucleotide sequence ID" value="NZ_HF571038.1"/>
</dbReference>
<keyword evidence="13" id="KW-1185">Reference proteome</keyword>
<dbReference type="PANTHER" id="PTHR43285:SF2">
    <property type="entry name" value="ANTHRANILATE PHOSPHORIBOSYLTRANSFERASE"/>
    <property type="match status" value="1"/>
</dbReference>
<accession>A0A077M6G5</accession>
<comment type="function">
    <text evidence="9">Catalyzes the transfer of the phosphoribosyl group of 5-phosphorylribose-1-pyrophosphate (PRPP) to anthranilate to yield N-(5'-phosphoribosyl)-anthranilate (PRA).</text>
</comment>
<feature type="domain" description="Glycosyl transferase family 3 N-terminal" evidence="11">
    <location>
        <begin position="16"/>
        <end position="74"/>
    </location>
</feature>
<keyword evidence="3 9" id="KW-0328">Glycosyltransferase</keyword>
<evidence type="ECO:0000313" key="13">
    <source>
        <dbReference type="Proteomes" id="UP000035720"/>
    </source>
</evidence>
<dbReference type="GO" id="GO:0000287">
    <property type="term" value="F:magnesium ion binding"/>
    <property type="evidence" value="ECO:0007669"/>
    <property type="project" value="UniProtKB-UniRule"/>
</dbReference>
<comment type="similarity">
    <text evidence="9">Belongs to the anthranilate phosphoribosyltransferase family.</text>
</comment>
<dbReference type="Proteomes" id="UP000035720">
    <property type="component" value="Unassembled WGS sequence"/>
</dbReference>
<gene>
    <name evidence="9 12" type="primary">trpD</name>
    <name evidence="12" type="ORF">BN13_230024</name>
</gene>
<dbReference type="SUPFAM" id="SSF47648">
    <property type="entry name" value="Nucleoside phosphorylase/phosphoribosyltransferase N-terminal domain"/>
    <property type="match status" value="1"/>
</dbReference>
<feature type="binding site" evidence="9">
    <location>
        <position position="119"/>
    </location>
    <ligand>
        <name>anthranilate</name>
        <dbReference type="ChEBI" id="CHEBI:16567"/>
        <label>1</label>
    </ligand>
</feature>
<comment type="subunit">
    <text evidence="9">Homodimer.</text>
</comment>
<dbReference type="InterPro" id="IPR000312">
    <property type="entry name" value="Glycosyl_Trfase_fam3"/>
</dbReference>
<keyword evidence="9" id="KW-0460">Magnesium</keyword>
<feature type="binding site" evidence="9">
    <location>
        <begin position="116"/>
        <end position="124"/>
    </location>
    <ligand>
        <name>5-phospho-alpha-D-ribose 1-diphosphate</name>
        <dbReference type="ChEBI" id="CHEBI:58017"/>
    </ligand>
</feature>
<feature type="binding site" evidence="9">
    <location>
        <position position="100"/>
    </location>
    <ligand>
        <name>Mg(2+)</name>
        <dbReference type="ChEBI" id="CHEBI:18420"/>
        <label>1</label>
    </ligand>
</feature>
<comment type="cofactor">
    <cofactor evidence="9">
        <name>Mg(2+)</name>
        <dbReference type="ChEBI" id="CHEBI:18420"/>
    </cofactor>
    <text evidence="9">Binds 2 magnesium ions per monomer.</text>
</comment>
<dbReference type="SUPFAM" id="SSF52418">
    <property type="entry name" value="Nucleoside phosphorylase/phosphoribosyltransferase catalytic domain"/>
    <property type="match status" value="1"/>
</dbReference>
<evidence type="ECO:0000256" key="2">
    <source>
        <dbReference type="ARBA" id="ARBA00022605"/>
    </source>
</evidence>
<name>A0A077M6G5_9MICO</name>
<evidence type="ECO:0000256" key="5">
    <source>
        <dbReference type="ARBA" id="ARBA00022822"/>
    </source>
</evidence>
<feature type="binding site" evidence="9">
    <location>
        <begin position="98"/>
        <end position="101"/>
    </location>
    <ligand>
        <name>5-phospho-alpha-D-ribose 1-diphosphate</name>
        <dbReference type="ChEBI" id="CHEBI:58017"/>
    </ligand>
</feature>
<dbReference type="Gene3D" id="1.20.970.10">
    <property type="entry name" value="Transferase, Pyrimidine Nucleoside Phosphorylase, Chain C"/>
    <property type="match status" value="1"/>
</dbReference>
<evidence type="ECO:0000256" key="3">
    <source>
        <dbReference type="ARBA" id="ARBA00022676"/>
    </source>
</evidence>
<protein>
    <recommendedName>
        <fullName evidence="9">Anthranilate phosphoribosyltransferase</fullName>
        <ecNumber evidence="9">2.4.2.18</ecNumber>
    </recommendedName>
</protein>
<dbReference type="GO" id="GO:0005829">
    <property type="term" value="C:cytosol"/>
    <property type="evidence" value="ECO:0007669"/>
    <property type="project" value="TreeGrafter"/>
</dbReference>
<evidence type="ECO:0000256" key="9">
    <source>
        <dbReference type="HAMAP-Rule" id="MF_00211"/>
    </source>
</evidence>
<feature type="binding site" evidence="9">
    <location>
        <position position="233"/>
    </location>
    <ligand>
        <name>Mg(2+)</name>
        <dbReference type="ChEBI" id="CHEBI:18420"/>
        <label>2</label>
    </ligand>
</feature>
<evidence type="ECO:0000256" key="8">
    <source>
        <dbReference type="ARBA" id="ARBA00061188"/>
    </source>
</evidence>
<feature type="binding site" evidence="9">
    <location>
        <position position="88"/>
    </location>
    <ligand>
        <name>anthranilate</name>
        <dbReference type="ChEBI" id="CHEBI:16567"/>
        <label>1</label>
    </ligand>
</feature>
<evidence type="ECO:0000313" key="12">
    <source>
        <dbReference type="EMBL" id="CCI52876.1"/>
    </source>
</evidence>
<keyword evidence="2 9" id="KW-0028">Amino-acid biosynthesis</keyword>
<evidence type="ECO:0000256" key="4">
    <source>
        <dbReference type="ARBA" id="ARBA00022679"/>
    </source>
</evidence>